<dbReference type="PANTHER" id="PTHR10509:SF93">
    <property type="entry name" value="CATECHOL O-METHYLTRANSFERASE DOMAIN-CONTAINING PROTEIN 1"/>
    <property type="match status" value="1"/>
</dbReference>
<dbReference type="InterPro" id="IPR029063">
    <property type="entry name" value="SAM-dependent_MTases_sf"/>
</dbReference>
<keyword evidence="3" id="KW-0949">S-adenosyl-L-methionine</keyword>
<keyword evidence="1" id="KW-0489">Methyltransferase</keyword>
<keyword evidence="6" id="KW-1185">Reference proteome</keyword>
<dbReference type="Proteomes" id="UP000276776">
    <property type="component" value="Unassembled WGS sequence"/>
</dbReference>
<dbReference type="Gene3D" id="3.40.50.150">
    <property type="entry name" value="Vaccinia Virus protein VP39"/>
    <property type="match status" value="1"/>
</dbReference>
<evidence type="ECO:0000256" key="3">
    <source>
        <dbReference type="ARBA" id="ARBA00022691"/>
    </source>
</evidence>
<keyword evidence="2" id="KW-0808">Transferase</keyword>
<protein>
    <submittedName>
        <fullName evidence="7">O-methyltransferase</fullName>
    </submittedName>
</protein>
<dbReference type="InterPro" id="IPR002935">
    <property type="entry name" value="SAM_O-MeTrfase"/>
</dbReference>
<evidence type="ECO:0000313" key="5">
    <source>
        <dbReference type="EMBL" id="VDN06891.1"/>
    </source>
</evidence>
<dbReference type="PROSITE" id="PS51682">
    <property type="entry name" value="SAM_OMT_I"/>
    <property type="match status" value="1"/>
</dbReference>
<reference evidence="7" key="1">
    <citation type="submission" date="2017-02" db="UniProtKB">
        <authorList>
            <consortium name="WormBaseParasite"/>
        </authorList>
    </citation>
    <scope>IDENTIFICATION</scope>
</reference>
<dbReference type="GO" id="GO:0008171">
    <property type="term" value="F:O-methyltransferase activity"/>
    <property type="evidence" value="ECO:0007669"/>
    <property type="project" value="InterPro"/>
</dbReference>
<evidence type="ECO:0000313" key="6">
    <source>
        <dbReference type="Proteomes" id="UP000276776"/>
    </source>
</evidence>
<dbReference type="PANTHER" id="PTHR10509">
    <property type="entry name" value="O-METHYLTRANSFERASE-RELATED"/>
    <property type="match status" value="1"/>
</dbReference>
<accession>A0A0N5D860</accession>
<evidence type="ECO:0000256" key="1">
    <source>
        <dbReference type="ARBA" id="ARBA00022603"/>
    </source>
</evidence>
<evidence type="ECO:0000256" key="2">
    <source>
        <dbReference type="ARBA" id="ARBA00022679"/>
    </source>
</evidence>
<name>A0A0N5D860_THECL</name>
<dbReference type="AlphaFoldDB" id="A0A0N5D860"/>
<dbReference type="GO" id="GO:0032259">
    <property type="term" value="P:methylation"/>
    <property type="evidence" value="ECO:0007669"/>
    <property type="project" value="UniProtKB-KW"/>
</dbReference>
<dbReference type="GO" id="GO:0008757">
    <property type="term" value="F:S-adenosylmethionine-dependent methyltransferase activity"/>
    <property type="evidence" value="ECO:0007669"/>
    <property type="project" value="TreeGrafter"/>
</dbReference>
<dbReference type="WBParaSite" id="TCLT_0000928201-mRNA-1">
    <property type="protein sequence ID" value="TCLT_0000928201-mRNA-1"/>
    <property type="gene ID" value="TCLT_0000928201"/>
</dbReference>
<dbReference type="SUPFAM" id="SSF53335">
    <property type="entry name" value="S-adenosyl-L-methionine-dependent methyltransferases"/>
    <property type="match status" value="1"/>
</dbReference>
<dbReference type="InterPro" id="IPR050362">
    <property type="entry name" value="Cation-dep_OMT"/>
</dbReference>
<comment type="similarity">
    <text evidence="4">Belongs to the class I-like SAM-binding methyltransferase superfamily. Cation-dependent O-methyltransferase family.</text>
</comment>
<dbReference type="EMBL" id="UYYF01004764">
    <property type="protein sequence ID" value="VDN06891.1"/>
    <property type="molecule type" value="Genomic_DNA"/>
</dbReference>
<reference evidence="5 6" key="2">
    <citation type="submission" date="2018-11" db="EMBL/GenBank/DDBJ databases">
        <authorList>
            <consortium name="Pathogen Informatics"/>
        </authorList>
    </citation>
    <scope>NUCLEOTIDE SEQUENCE [LARGE SCALE GENOMIC DNA]</scope>
</reference>
<dbReference type="OrthoDB" id="10251242at2759"/>
<proteinExistence type="inferred from homology"/>
<dbReference type="OMA" id="CDITDRW"/>
<organism evidence="7">
    <name type="scientific">Thelazia callipaeda</name>
    <name type="common">Oriental eyeworm</name>
    <name type="synonym">Parasitic nematode</name>
    <dbReference type="NCBI Taxonomy" id="103827"/>
    <lineage>
        <taxon>Eukaryota</taxon>
        <taxon>Metazoa</taxon>
        <taxon>Ecdysozoa</taxon>
        <taxon>Nematoda</taxon>
        <taxon>Chromadorea</taxon>
        <taxon>Rhabditida</taxon>
        <taxon>Spirurina</taxon>
        <taxon>Spiruromorpha</taxon>
        <taxon>Thelazioidea</taxon>
        <taxon>Thelaziidae</taxon>
        <taxon>Thelazia</taxon>
    </lineage>
</organism>
<gene>
    <name evidence="5" type="ORF">TCLT_LOCUS9271</name>
</gene>
<evidence type="ECO:0000313" key="7">
    <source>
        <dbReference type="WBParaSite" id="TCLT_0000928201-mRNA-1"/>
    </source>
</evidence>
<evidence type="ECO:0000256" key="4">
    <source>
        <dbReference type="ARBA" id="ARBA00023453"/>
    </source>
</evidence>
<dbReference type="STRING" id="103827.A0A0N5D860"/>
<sequence>MNQTITNLPNAVMLASPEVLQLGQNLILLIQATKAIDIGTFTGSSAVAWALAMPEGSKVLTIDIYPDYYDNISQAIVETRPDIHKKIQRHIGPALLKLGQYNFCINKMLISGEAEKWDFVFIDADKTNYPNYYDQAVKLLRPGGVIVIDNALWGGRVAYDYVVSNTTAAINETNHKASTDSRVSNFLLPVGDGTHVIFKLYNNNNITTNV</sequence>
<dbReference type="Pfam" id="PF01596">
    <property type="entry name" value="Methyltransf_3"/>
    <property type="match status" value="1"/>
</dbReference>